<dbReference type="PANTHER" id="PTHR47074">
    <property type="entry name" value="BNAC02G40300D PROTEIN"/>
    <property type="match status" value="1"/>
</dbReference>
<dbReference type="PANTHER" id="PTHR47074:SF48">
    <property type="entry name" value="POLYNUCLEOTIDYL TRANSFERASE, RIBONUCLEASE H-LIKE SUPERFAMILY PROTEIN"/>
    <property type="match status" value="1"/>
</dbReference>
<accession>A0AAW2DLH1</accession>
<organism evidence="1 2">
    <name type="scientific">Lithocarpus litseifolius</name>
    <dbReference type="NCBI Taxonomy" id="425828"/>
    <lineage>
        <taxon>Eukaryota</taxon>
        <taxon>Viridiplantae</taxon>
        <taxon>Streptophyta</taxon>
        <taxon>Embryophyta</taxon>
        <taxon>Tracheophyta</taxon>
        <taxon>Spermatophyta</taxon>
        <taxon>Magnoliopsida</taxon>
        <taxon>eudicotyledons</taxon>
        <taxon>Gunneridae</taxon>
        <taxon>Pentapetalae</taxon>
        <taxon>rosids</taxon>
        <taxon>fabids</taxon>
        <taxon>Fagales</taxon>
        <taxon>Fagaceae</taxon>
        <taxon>Lithocarpus</taxon>
    </lineage>
</organism>
<name>A0AAW2DLH1_9ROSI</name>
<protein>
    <recommendedName>
        <fullName evidence="3">RNase H type-1 domain-containing protein</fullName>
    </recommendedName>
</protein>
<sequence>MKTTALPYSRIYQDMRERLQEYISAQDSSITMPINSLHVQWEPPPWPFFKVNYDGALFQEIQQAGIGVMIRDSGGQKWGLIKWSLKGTLKQLQTPSIWTHCLASFGHIVDDAKVLATNFVFSFFSHAKRKANAVADRLAKLAKHFPSPCFLPDDIPSDVLHFVIADRLSVV</sequence>
<comment type="caution">
    <text evidence="1">The sequence shown here is derived from an EMBL/GenBank/DDBJ whole genome shotgun (WGS) entry which is preliminary data.</text>
</comment>
<dbReference type="Proteomes" id="UP001459277">
    <property type="component" value="Unassembled WGS sequence"/>
</dbReference>
<proteinExistence type="predicted"/>
<reference evidence="1 2" key="1">
    <citation type="submission" date="2024-01" db="EMBL/GenBank/DDBJ databases">
        <title>A telomere-to-telomere, gap-free genome of sweet tea (Lithocarpus litseifolius).</title>
        <authorList>
            <person name="Zhou J."/>
        </authorList>
    </citation>
    <scope>NUCLEOTIDE SEQUENCE [LARGE SCALE GENOMIC DNA]</scope>
    <source>
        <strain evidence="1">Zhou-2022a</strain>
        <tissue evidence="1">Leaf</tissue>
    </source>
</reference>
<keyword evidence="2" id="KW-1185">Reference proteome</keyword>
<dbReference type="InterPro" id="IPR052929">
    <property type="entry name" value="RNase_H-like_EbsB-rel"/>
</dbReference>
<evidence type="ECO:0000313" key="1">
    <source>
        <dbReference type="EMBL" id="KAL0011508.1"/>
    </source>
</evidence>
<dbReference type="EMBL" id="JAZDWU010000002">
    <property type="protein sequence ID" value="KAL0011508.1"/>
    <property type="molecule type" value="Genomic_DNA"/>
</dbReference>
<evidence type="ECO:0000313" key="2">
    <source>
        <dbReference type="Proteomes" id="UP001459277"/>
    </source>
</evidence>
<gene>
    <name evidence="1" type="ORF">SO802_006616</name>
</gene>
<evidence type="ECO:0008006" key="3">
    <source>
        <dbReference type="Google" id="ProtNLM"/>
    </source>
</evidence>
<dbReference type="AlphaFoldDB" id="A0AAW2DLH1"/>